<dbReference type="InterPro" id="IPR032875">
    <property type="entry name" value="Succ_CoA_lig_flav_dom"/>
</dbReference>
<dbReference type="Gene3D" id="3.40.50.720">
    <property type="entry name" value="NAD(P)-binding Rossmann-like Domain"/>
    <property type="match status" value="1"/>
</dbReference>
<dbReference type="Pfam" id="PF19045">
    <property type="entry name" value="Ligase_CoA_2"/>
    <property type="match status" value="1"/>
</dbReference>
<dbReference type="RefSeq" id="WP_072787545.1">
    <property type="nucleotide sequence ID" value="NZ_FQUL01000001.1"/>
</dbReference>
<dbReference type="SUPFAM" id="SSF52210">
    <property type="entry name" value="Succinyl-CoA synthetase domains"/>
    <property type="match status" value="2"/>
</dbReference>
<dbReference type="CDD" id="cd04301">
    <property type="entry name" value="NAT_SF"/>
    <property type="match status" value="1"/>
</dbReference>
<name>A0A1M4S4K3_9ACTN</name>
<dbReference type="Pfam" id="PF13380">
    <property type="entry name" value="CoA_binding_2"/>
    <property type="match status" value="1"/>
</dbReference>
<keyword evidence="3" id="KW-1185">Reference proteome</keyword>
<dbReference type="AlphaFoldDB" id="A0A1M4S4K3"/>
<accession>A0A1M4S4K3</accession>
<feature type="domain" description="N-acetyltransferase" evidence="1">
    <location>
        <begin position="23"/>
        <end position="178"/>
    </location>
</feature>
<dbReference type="SUPFAM" id="SSF51735">
    <property type="entry name" value="NAD(P)-binding Rossmann-fold domains"/>
    <property type="match status" value="1"/>
</dbReference>
<evidence type="ECO:0000313" key="2">
    <source>
        <dbReference type="EMBL" id="SHE27133.1"/>
    </source>
</evidence>
<protein>
    <submittedName>
        <fullName evidence="2">Acyl-CoA synthetase (NDP forming)</fullName>
    </submittedName>
</protein>
<dbReference type="SUPFAM" id="SSF55729">
    <property type="entry name" value="Acyl-CoA N-acyltransferases (Nat)"/>
    <property type="match status" value="1"/>
</dbReference>
<dbReference type="GO" id="GO:0016747">
    <property type="term" value="F:acyltransferase activity, transferring groups other than amino-acyl groups"/>
    <property type="evidence" value="ECO:0007669"/>
    <property type="project" value="InterPro"/>
</dbReference>
<dbReference type="PANTHER" id="PTHR42793:SF1">
    <property type="entry name" value="PEPTIDYL-LYSINE N-ACETYLTRANSFERASE PATZ"/>
    <property type="match status" value="1"/>
</dbReference>
<dbReference type="Pfam" id="PF13302">
    <property type="entry name" value="Acetyltransf_3"/>
    <property type="match status" value="1"/>
</dbReference>
<reference evidence="3" key="1">
    <citation type="submission" date="2016-11" db="EMBL/GenBank/DDBJ databases">
        <authorList>
            <person name="Varghese N."/>
            <person name="Submissions S."/>
        </authorList>
    </citation>
    <scope>NUCLEOTIDE SEQUENCE [LARGE SCALE GENOMIC DNA]</scope>
    <source>
        <strain evidence="3">DSM 19514</strain>
    </source>
</reference>
<dbReference type="GO" id="GO:0043758">
    <property type="term" value="F:acetate-CoA ligase (ADP-forming) activity"/>
    <property type="evidence" value="ECO:0007669"/>
    <property type="project" value="InterPro"/>
</dbReference>
<dbReference type="InterPro" id="IPR003781">
    <property type="entry name" value="CoA-bd"/>
</dbReference>
<dbReference type="InterPro" id="IPR036291">
    <property type="entry name" value="NAD(P)-bd_dom_sf"/>
</dbReference>
<dbReference type="STRING" id="1121881.SAMN02745225_00026"/>
<dbReference type="InterPro" id="IPR016102">
    <property type="entry name" value="Succinyl-CoA_synth-like"/>
</dbReference>
<evidence type="ECO:0000313" key="3">
    <source>
        <dbReference type="Proteomes" id="UP000184295"/>
    </source>
</evidence>
<dbReference type="InterPro" id="IPR043938">
    <property type="entry name" value="Ligase_CoA_dom"/>
</dbReference>
<dbReference type="EMBL" id="FQUL01000001">
    <property type="protein sequence ID" value="SHE27133.1"/>
    <property type="molecule type" value="Genomic_DNA"/>
</dbReference>
<dbReference type="PROSITE" id="PS51186">
    <property type="entry name" value="GNAT"/>
    <property type="match status" value="1"/>
</dbReference>
<dbReference type="PANTHER" id="PTHR42793">
    <property type="entry name" value="COA BINDING DOMAIN CONTAINING PROTEIN"/>
    <property type="match status" value="1"/>
</dbReference>
<dbReference type="InterPro" id="IPR000182">
    <property type="entry name" value="GNAT_dom"/>
</dbReference>
<dbReference type="Pfam" id="PF13607">
    <property type="entry name" value="Succ_CoA_lig"/>
    <property type="match status" value="1"/>
</dbReference>
<gene>
    <name evidence="2" type="ORF">SAMN02745225_00026</name>
</gene>
<sequence>MNEPPNYPEHWETDIVANDGGTLFLRPIKPSDAEDIRKLHGRLSEESVYFRFFTPLPTLSDSMLHRFVNVDYVDRMALVAILGDLIVAVARYDRLPGSSEAEVAFLVDDAHQGRGLATIMLEYLVAVAKESGITRFVADTLPENTKMLKVFHDAGFKDHRHFQDGVVRVSFEISPTQESIEAMQQRERVSVSRSVAKLLSPKSVAVVGASRMPGSVGNIVFRNVLDSNFQGTVYPVNPKATSVNGVKAYPTLREIPDPIDLAVLVVAAEHIEAAIYDAAEKHVGALVIISAGFSELNEEGARLEQRLVKLARKNGMRIVGPASMGVASMDESVSLNVTLSPIPPIPGTAALHSQSGALSLAILEEARRRGLGISSFVSSGNKADISGNDLLHFWEDDPSTGVILLYIEDFGNPRTFARVAKRVSHKKPILAVKSKRNSSSSRFIPSRSTKPWTPQLPNDLAVDALFERTGVIRVDTLEQLFEHAVALANQPLPKGRNVAIISNTGGPAPLCADTCLAVGLEVPNLSEALSQTLRRRLPKDCHISNPIELSASTLPSDFGMVLDQVLKDPGIDAAIVLYVPTVVRTPDSPSTLARPLVEGRLRGAPEIAQDFAAAVATEIALAARQDWTPEPKPVLANFLALPGVPTALRGAKRPIPSYAFPEAAAMALGKMADYFTWTQRPQGEPFMVYEPQFKDARELVLKVLGSKERTEDIVFMDLPADTVVDILSKFHITAVSASKVRILDPDLLRIQIEIFHDLQFGVFIDLHPESDLIELSDQRSLRYMPQTSYEVHDVVTSMPSYQALLQRRGYLQEDFTAVEETVKWLSVMMENIFEISHLTLTAEIRRGGAYSVLSGPVTLATWSPEAYFVTRALRRP</sequence>
<organism evidence="2 3">
    <name type="scientific">Ferrithrix thermotolerans DSM 19514</name>
    <dbReference type="NCBI Taxonomy" id="1121881"/>
    <lineage>
        <taxon>Bacteria</taxon>
        <taxon>Bacillati</taxon>
        <taxon>Actinomycetota</taxon>
        <taxon>Acidimicrobiia</taxon>
        <taxon>Acidimicrobiales</taxon>
        <taxon>Acidimicrobiaceae</taxon>
        <taxon>Ferrithrix</taxon>
    </lineage>
</organism>
<dbReference type="Gene3D" id="3.40.630.30">
    <property type="match status" value="1"/>
</dbReference>
<dbReference type="Gene3D" id="3.40.50.261">
    <property type="entry name" value="Succinyl-CoA synthetase domains"/>
    <property type="match status" value="2"/>
</dbReference>
<dbReference type="InterPro" id="IPR016181">
    <property type="entry name" value="Acyl_CoA_acyltransferase"/>
</dbReference>
<proteinExistence type="predicted"/>
<dbReference type="OrthoDB" id="190266at2"/>
<dbReference type="SMART" id="SM00881">
    <property type="entry name" value="CoA_binding"/>
    <property type="match status" value="1"/>
</dbReference>
<evidence type="ECO:0000259" key="1">
    <source>
        <dbReference type="PROSITE" id="PS51186"/>
    </source>
</evidence>
<dbReference type="Proteomes" id="UP000184295">
    <property type="component" value="Unassembled WGS sequence"/>
</dbReference>